<sequence length="367" mass="42877">MERKQLSHEEAVREVYRLTPQIREYDEFMYLGVKWLPYTMFFHHKNYQSEVISTDSLGFRNSTFRGEKVSVANMPKDHSVNLLVGGSTTLGTGATSDANTISSRLAKYTEEPWLNFSGRGYNATQEIILFLMHQHRFQRINNVVVFSGINTLTLEGLPDSLTSDHGRYYYSFEYNHYMDKYNDDLKQRSRTYASELDNRNKGLLSRLKSYIGNLVNQENIADKIITDNNTNTQERVQRAAFAVSNALYQWQQLIAPFNARLTFILQPMSYWTRDYLTPDEEDIFYAIDSCPNNFWRLFKNILDKEIHGLFTDAIRTSCVSRGIQFEDMNLLLRDSQKISNYLFVDRVHFNDEGYDEVANIIHNKVLV</sequence>
<accession>A0ABR8BPI7</accession>
<proteinExistence type="predicted"/>
<dbReference type="Gene3D" id="3.40.50.1110">
    <property type="entry name" value="SGNH hydrolase"/>
    <property type="match status" value="1"/>
</dbReference>
<name>A0ABR8BPI7_9NOSO</name>
<keyword evidence="1" id="KW-0378">Hydrolase</keyword>
<dbReference type="SUPFAM" id="SSF52266">
    <property type="entry name" value="SGNH hydrolase"/>
    <property type="match status" value="1"/>
</dbReference>
<dbReference type="EMBL" id="JACJQL010000104">
    <property type="protein sequence ID" value="MBD2255544.1"/>
    <property type="molecule type" value="Genomic_DNA"/>
</dbReference>
<organism evidence="1 2">
    <name type="scientific">Nostoc parmelioides FACHB-3921</name>
    <dbReference type="NCBI Taxonomy" id="2692909"/>
    <lineage>
        <taxon>Bacteria</taxon>
        <taxon>Bacillati</taxon>
        <taxon>Cyanobacteriota</taxon>
        <taxon>Cyanophyceae</taxon>
        <taxon>Nostocales</taxon>
        <taxon>Nostocaceae</taxon>
        <taxon>Nostoc</taxon>
    </lineage>
</organism>
<dbReference type="Proteomes" id="UP000621307">
    <property type="component" value="Unassembled WGS sequence"/>
</dbReference>
<gene>
    <name evidence="1" type="ORF">H6G14_30525</name>
</gene>
<evidence type="ECO:0000313" key="1">
    <source>
        <dbReference type="EMBL" id="MBD2255544.1"/>
    </source>
</evidence>
<evidence type="ECO:0000313" key="2">
    <source>
        <dbReference type="Proteomes" id="UP000621307"/>
    </source>
</evidence>
<dbReference type="GO" id="GO:0016787">
    <property type="term" value="F:hydrolase activity"/>
    <property type="evidence" value="ECO:0007669"/>
    <property type="project" value="UniProtKB-KW"/>
</dbReference>
<comment type="caution">
    <text evidence="1">The sequence shown here is derived from an EMBL/GenBank/DDBJ whole genome shotgun (WGS) entry which is preliminary data.</text>
</comment>
<reference evidence="1 2" key="1">
    <citation type="journal article" date="2020" name="ISME J.">
        <title>Comparative genomics reveals insights into cyanobacterial evolution and habitat adaptation.</title>
        <authorList>
            <person name="Chen M.Y."/>
            <person name="Teng W.K."/>
            <person name="Zhao L."/>
            <person name="Hu C.X."/>
            <person name="Zhou Y.K."/>
            <person name="Han B.P."/>
            <person name="Song L.R."/>
            <person name="Shu W.S."/>
        </authorList>
    </citation>
    <scope>NUCLEOTIDE SEQUENCE [LARGE SCALE GENOMIC DNA]</scope>
    <source>
        <strain evidence="1 2">FACHB-3921</strain>
    </source>
</reference>
<protein>
    <submittedName>
        <fullName evidence="1">SGNH/GDSL hydrolase family protein</fullName>
    </submittedName>
</protein>
<keyword evidence="2" id="KW-1185">Reference proteome</keyword>
<dbReference type="InterPro" id="IPR036514">
    <property type="entry name" value="SGNH_hydro_sf"/>
</dbReference>